<feature type="repeat" description="WD" evidence="3">
    <location>
        <begin position="127"/>
        <end position="169"/>
    </location>
</feature>
<feature type="repeat" description="WD" evidence="3">
    <location>
        <begin position="212"/>
        <end position="253"/>
    </location>
</feature>
<dbReference type="Gene3D" id="2.60.40.1080">
    <property type="match status" value="1"/>
</dbReference>
<reference evidence="5 6" key="1">
    <citation type="submission" date="2016-10" db="EMBL/GenBank/DDBJ databases">
        <authorList>
            <person name="de Groot N.N."/>
        </authorList>
    </citation>
    <scope>NUCLEOTIDE SEQUENCE [LARGE SCALE GENOMIC DNA]</scope>
    <source>
        <strain evidence="5">MBHS1</strain>
    </source>
</reference>
<dbReference type="SUPFAM" id="SSF50978">
    <property type="entry name" value="WD40 repeat-like"/>
    <property type="match status" value="2"/>
</dbReference>
<dbReference type="Pfam" id="PF02368">
    <property type="entry name" value="Big_2"/>
    <property type="match status" value="1"/>
</dbReference>
<evidence type="ECO:0000313" key="5">
    <source>
        <dbReference type="EMBL" id="SEH05022.1"/>
    </source>
</evidence>
<dbReference type="OrthoDB" id="345222at2"/>
<feature type="domain" description="BIG2" evidence="4">
    <location>
        <begin position="410"/>
        <end position="485"/>
    </location>
</feature>
<feature type="repeat" description="WD" evidence="3">
    <location>
        <begin position="170"/>
        <end position="211"/>
    </location>
</feature>
<keyword evidence="2" id="KW-0677">Repeat</keyword>
<feature type="repeat" description="WD" evidence="3">
    <location>
        <begin position="254"/>
        <end position="295"/>
    </location>
</feature>
<dbReference type="RefSeq" id="WP_103919013.1">
    <property type="nucleotide sequence ID" value="NZ_FMSV02000145.1"/>
</dbReference>
<dbReference type="PROSITE" id="PS50294">
    <property type="entry name" value="WD_REPEATS_REGION"/>
    <property type="match status" value="8"/>
</dbReference>
<keyword evidence="1 3" id="KW-0853">WD repeat</keyword>
<dbReference type="InterPro" id="IPR020472">
    <property type="entry name" value="WD40_PAC1"/>
</dbReference>
<dbReference type="AlphaFoldDB" id="A0A1H6F4J9"/>
<dbReference type="EMBL" id="FMSV02000145">
    <property type="protein sequence ID" value="SEH05022.1"/>
    <property type="molecule type" value="Genomic_DNA"/>
</dbReference>
<dbReference type="InterPro" id="IPR036322">
    <property type="entry name" value="WD40_repeat_dom_sf"/>
</dbReference>
<dbReference type="CDD" id="cd00200">
    <property type="entry name" value="WD40"/>
    <property type="match status" value="1"/>
</dbReference>
<dbReference type="GO" id="GO:0008233">
    <property type="term" value="F:peptidase activity"/>
    <property type="evidence" value="ECO:0007669"/>
    <property type="project" value="InterPro"/>
</dbReference>
<gene>
    <name evidence="5" type="ORF">MBHS_00875</name>
</gene>
<dbReference type="InterPro" id="IPR003343">
    <property type="entry name" value="Big_2"/>
</dbReference>
<evidence type="ECO:0000259" key="4">
    <source>
        <dbReference type="SMART" id="SM00635"/>
    </source>
</evidence>
<dbReference type="PANTHER" id="PTHR22847">
    <property type="entry name" value="WD40 REPEAT PROTEIN"/>
    <property type="match status" value="1"/>
</dbReference>
<feature type="repeat" description="WD" evidence="3">
    <location>
        <begin position="44"/>
        <end position="85"/>
    </location>
</feature>
<feature type="repeat" description="WD" evidence="3">
    <location>
        <begin position="378"/>
        <end position="411"/>
    </location>
</feature>
<dbReference type="Gene3D" id="2.130.10.10">
    <property type="entry name" value="YVTN repeat-like/Quinoprotein amine dehydrogenase"/>
    <property type="match status" value="4"/>
</dbReference>
<evidence type="ECO:0000256" key="1">
    <source>
        <dbReference type="ARBA" id="ARBA00022574"/>
    </source>
</evidence>
<organism evidence="5 6">
    <name type="scientific">Candidatus Venteria ishoeyi</name>
    <dbReference type="NCBI Taxonomy" id="1899563"/>
    <lineage>
        <taxon>Bacteria</taxon>
        <taxon>Pseudomonadati</taxon>
        <taxon>Pseudomonadota</taxon>
        <taxon>Gammaproteobacteria</taxon>
        <taxon>Thiotrichales</taxon>
        <taxon>Thiotrichaceae</taxon>
        <taxon>Venteria</taxon>
    </lineage>
</organism>
<feature type="repeat" description="WD" evidence="3">
    <location>
        <begin position="3"/>
        <end position="44"/>
    </location>
</feature>
<dbReference type="Gene3D" id="3.40.50.1460">
    <property type="match status" value="1"/>
</dbReference>
<dbReference type="Pfam" id="PF01650">
    <property type="entry name" value="Peptidase_C13"/>
    <property type="match status" value="1"/>
</dbReference>
<evidence type="ECO:0000256" key="3">
    <source>
        <dbReference type="PROSITE-ProRule" id="PRU00221"/>
    </source>
</evidence>
<dbReference type="Proteomes" id="UP000236724">
    <property type="component" value="Unassembled WGS sequence"/>
</dbReference>
<feature type="repeat" description="WD" evidence="3">
    <location>
        <begin position="296"/>
        <end position="337"/>
    </location>
</feature>
<sequence>MTFSEHTDSVRAVAYSPDGTRIVSGGDDHLLKIWDAGNGAELMTISELGRIYAVAYSPDGTRIVSASGDKTLKIWDASSGAELMTLSGHTDGVFAVAYSPDGKQIVSGSVDNTLKIWDASTAAAQKNLGYNHRIEDMALSPDGSQIVSAGYNDNTLKIWAANSGTELMTLSGHTSAVHAVAYSPDGNQIVSGAWDDTLKIWDANSGAELMTLSGHTRGIKAIAYSPNGSRVVSGSWDRTLKIWDANSGTELMTLSGHTSAVDAVAYSPDGTWIVSGSHDSSLKIWDANSGLDMMTLSGHTDTVYAVAYSPDGSRIASVSRDGTLKIWDTTSSAELKTLPTNATYAVAYSFNGSRIVSGGWDKILKIWDANTGAELHTLIGHTNLVNGVSFSPNGRRIYSGSSDRTIKVWELPDIATPAISLPAAFTLTIGTSQTITPATGTAVLWFSSDATIASVSTAGLVTAHQAGIATITAQDGDGIRASTKVTVTASPVADPQNPGEFGRAIIIAGGGSHTNNTLFRYTDELTRRMYNLLKDRGFNDDDIVFFTPMEHQDLDGDGFNDNQDGSIVDYLLSDPLNELNQAIETIVPSLLPGQQFVLYVHSHGYVNPDALQLNRTTDISAEQLKTLLAKIPPQNPQVIILDACHSGAFLDELAADNRIILTSSDAFNKAWNARQENFSHFLISSLRRGMNLHEAYTLAEQKIARNDKQFGSQLPRIDDNGDGFCSQQDGVKAASTWLGRTGVSASPPPEVVQVHPIAQADANGALLWVKTYPTGPERIRSVRARLVQQTESDYAEVYNSETTLFTPNQAELVYNAELQRYEVQHQNFPETGTWRVTYQAQDVDGVWSDMQVGEVNVSDVVIPPPPKDELSIQAGMNQSVYQIGDKLQFNLHTENGGSAAYDLYAALIFPDGDFYTFGYPLSMSFPNTIMPYQNQLDLSTPQDRLILDVVLPKGLATGTYQGCGILTPADADPWDMAGWLSFHCQGFNLH</sequence>
<dbReference type="PROSITE" id="PS50082">
    <property type="entry name" value="WD_REPEATS_2"/>
    <property type="match status" value="10"/>
</dbReference>
<feature type="repeat" description="WD" evidence="3">
    <location>
        <begin position="86"/>
        <end position="127"/>
    </location>
</feature>
<dbReference type="SMART" id="SM00635">
    <property type="entry name" value="BID_2"/>
    <property type="match status" value="1"/>
</dbReference>
<dbReference type="Pfam" id="PF00400">
    <property type="entry name" value="WD40"/>
    <property type="match status" value="10"/>
</dbReference>
<evidence type="ECO:0000313" key="6">
    <source>
        <dbReference type="Proteomes" id="UP000236724"/>
    </source>
</evidence>
<dbReference type="GO" id="GO:0006508">
    <property type="term" value="P:proteolysis"/>
    <property type="evidence" value="ECO:0007669"/>
    <property type="project" value="InterPro"/>
</dbReference>
<accession>A0A1H6F4J9</accession>
<protein>
    <submittedName>
        <fullName evidence="5">Translocation protein TolB</fullName>
    </submittedName>
</protein>
<dbReference type="InterPro" id="IPR001096">
    <property type="entry name" value="Peptidase_C13"/>
</dbReference>
<evidence type="ECO:0000256" key="2">
    <source>
        <dbReference type="ARBA" id="ARBA00022737"/>
    </source>
</evidence>
<dbReference type="InterPro" id="IPR001680">
    <property type="entry name" value="WD40_rpt"/>
</dbReference>
<dbReference type="PANTHER" id="PTHR22847:SF637">
    <property type="entry name" value="WD REPEAT DOMAIN 5B"/>
    <property type="match status" value="1"/>
</dbReference>
<dbReference type="PROSITE" id="PS00678">
    <property type="entry name" value="WD_REPEATS_1"/>
    <property type="match status" value="8"/>
</dbReference>
<feature type="repeat" description="WD" evidence="3">
    <location>
        <begin position="345"/>
        <end position="377"/>
    </location>
</feature>
<dbReference type="PRINTS" id="PR00320">
    <property type="entry name" value="GPROTEINBRPT"/>
</dbReference>
<keyword evidence="6" id="KW-1185">Reference proteome</keyword>
<dbReference type="InterPro" id="IPR015943">
    <property type="entry name" value="WD40/YVTN_repeat-like_dom_sf"/>
</dbReference>
<dbReference type="InterPro" id="IPR019775">
    <property type="entry name" value="WD40_repeat_CS"/>
</dbReference>
<dbReference type="SMART" id="SM00320">
    <property type="entry name" value="WD40"/>
    <property type="match status" value="10"/>
</dbReference>
<name>A0A1H6F4J9_9GAMM</name>
<proteinExistence type="predicted"/>